<organism evidence="2 3">
    <name type="scientific">Methylobacterium nodulans (strain LMG 21967 / CNCM I-2342 / ORS 2060)</name>
    <dbReference type="NCBI Taxonomy" id="460265"/>
    <lineage>
        <taxon>Bacteria</taxon>
        <taxon>Pseudomonadati</taxon>
        <taxon>Pseudomonadota</taxon>
        <taxon>Alphaproteobacteria</taxon>
        <taxon>Hyphomicrobiales</taxon>
        <taxon>Methylobacteriaceae</taxon>
        <taxon>Methylobacterium</taxon>
    </lineage>
</organism>
<proteinExistence type="predicted"/>
<dbReference type="AlphaFoldDB" id="B8IS41"/>
<gene>
    <name evidence="2" type="ordered locus">Mnod_1863</name>
</gene>
<name>B8IS41_METNO</name>
<dbReference type="KEGG" id="mno:Mnod_1863"/>
<keyword evidence="1" id="KW-0732">Signal</keyword>
<dbReference type="Gene3D" id="2.30.30.40">
    <property type="entry name" value="SH3 Domains"/>
    <property type="match status" value="1"/>
</dbReference>
<dbReference type="OrthoDB" id="8002687at2"/>
<accession>B8IS41</accession>
<dbReference type="eggNOG" id="COG4991">
    <property type="taxonomic scope" value="Bacteria"/>
</dbReference>
<evidence type="ECO:0000256" key="1">
    <source>
        <dbReference type="SAM" id="SignalP"/>
    </source>
</evidence>
<dbReference type="STRING" id="460265.Mnod_1863"/>
<dbReference type="RefSeq" id="WP_015928544.1">
    <property type="nucleotide sequence ID" value="NC_011894.1"/>
</dbReference>
<dbReference type="Proteomes" id="UP000008207">
    <property type="component" value="Chromosome"/>
</dbReference>
<feature type="chain" id="PRO_5002871889" evidence="1">
    <location>
        <begin position="21"/>
        <end position="93"/>
    </location>
</feature>
<protein>
    <submittedName>
        <fullName evidence="2">SH3 type 3 domain-containing protein</fullName>
    </submittedName>
</protein>
<dbReference type="HOGENOM" id="CLU_176953_0_0_5"/>
<dbReference type="EMBL" id="CP001349">
    <property type="protein sequence ID" value="ACL56853.1"/>
    <property type="molecule type" value="Genomic_DNA"/>
</dbReference>
<feature type="signal peptide" evidence="1">
    <location>
        <begin position="1"/>
        <end position="20"/>
    </location>
</feature>
<evidence type="ECO:0000313" key="3">
    <source>
        <dbReference type="Proteomes" id="UP000008207"/>
    </source>
</evidence>
<sequence>MRRVRLAASLLVLTGGAAFAQSETFRVDDVAPGDSLSIREAPDAAAPTVGRVPWDGRLRGFGCTTDTPSGRTWCRVKYGRIVGWARRKFLAPE</sequence>
<keyword evidence="3" id="KW-1185">Reference proteome</keyword>
<evidence type="ECO:0000313" key="2">
    <source>
        <dbReference type="EMBL" id="ACL56853.1"/>
    </source>
</evidence>
<reference evidence="2 3" key="1">
    <citation type="submission" date="2009-01" db="EMBL/GenBank/DDBJ databases">
        <title>Complete sequence of chromosome of Methylobacterium nodulans ORS 2060.</title>
        <authorList>
            <consortium name="US DOE Joint Genome Institute"/>
            <person name="Lucas S."/>
            <person name="Copeland A."/>
            <person name="Lapidus A."/>
            <person name="Glavina del Rio T."/>
            <person name="Dalin E."/>
            <person name="Tice H."/>
            <person name="Bruce D."/>
            <person name="Goodwin L."/>
            <person name="Pitluck S."/>
            <person name="Sims D."/>
            <person name="Brettin T."/>
            <person name="Detter J.C."/>
            <person name="Han C."/>
            <person name="Larimer F."/>
            <person name="Land M."/>
            <person name="Hauser L."/>
            <person name="Kyrpides N."/>
            <person name="Ivanova N."/>
            <person name="Marx C.J."/>
            <person name="Richardson P."/>
        </authorList>
    </citation>
    <scope>NUCLEOTIDE SEQUENCE [LARGE SCALE GENOMIC DNA]</scope>
    <source>
        <strain evidence="3">LMG 21967 / CNCM I-2342 / ORS 2060</strain>
    </source>
</reference>